<keyword evidence="3" id="KW-1185">Reference proteome</keyword>
<dbReference type="EMBL" id="AMPZ03000008">
    <property type="protein sequence ID" value="KAH9579398.1"/>
    <property type="molecule type" value="Genomic_DNA"/>
</dbReference>
<dbReference type="Pfam" id="PF00078">
    <property type="entry name" value="RVT_1"/>
    <property type="match status" value="1"/>
</dbReference>
<proteinExistence type="predicted"/>
<accession>A0A922IIE7</accession>
<organism evidence="2 3">
    <name type="scientific">Schistosoma haematobium</name>
    <name type="common">Blood fluke</name>
    <dbReference type="NCBI Taxonomy" id="6185"/>
    <lineage>
        <taxon>Eukaryota</taxon>
        <taxon>Metazoa</taxon>
        <taxon>Spiralia</taxon>
        <taxon>Lophotrochozoa</taxon>
        <taxon>Platyhelminthes</taxon>
        <taxon>Trematoda</taxon>
        <taxon>Digenea</taxon>
        <taxon>Strigeidida</taxon>
        <taxon>Schistosomatoidea</taxon>
        <taxon>Schistosomatidae</taxon>
        <taxon>Schistosoma</taxon>
    </lineage>
</organism>
<comment type="caution">
    <text evidence="2">The sequence shown here is derived from an EMBL/GenBank/DDBJ whole genome shotgun (WGS) entry which is preliminary data.</text>
</comment>
<dbReference type="KEGG" id="shx:MS3_00009568"/>
<dbReference type="InterPro" id="IPR000477">
    <property type="entry name" value="RT_dom"/>
</dbReference>
<dbReference type="InterPro" id="IPR043502">
    <property type="entry name" value="DNA/RNA_pol_sf"/>
</dbReference>
<name>A0A922IIE7_SCHHA</name>
<dbReference type="CTD" id="75577988"/>
<reference evidence="2" key="2">
    <citation type="journal article" date="2019" name="Gigascience">
        <title>High-quality Schistosoma haematobium genome achieved by single-molecule and long-range sequencing.</title>
        <authorList>
            <person name="Stroehlein A.J."/>
            <person name="Korhonen P.K."/>
            <person name="Chong T.M."/>
            <person name="Lim Y.L."/>
            <person name="Chan K.G."/>
            <person name="Webster B."/>
            <person name="Rollinson D."/>
            <person name="Brindley P.J."/>
            <person name="Gasser R.B."/>
            <person name="Young N.D."/>
        </authorList>
    </citation>
    <scope>NUCLEOTIDE SEQUENCE</scope>
</reference>
<dbReference type="GeneID" id="75577988"/>
<dbReference type="RefSeq" id="XP_051064378.1">
    <property type="nucleotide sequence ID" value="XM_051217944.1"/>
</dbReference>
<feature type="domain" description="Reverse transcriptase" evidence="1">
    <location>
        <begin position="195"/>
        <end position="445"/>
    </location>
</feature>
<reference evidence="2" key="3">
    <citation type="submission" date="2021-06" db="EMBL/GenBank/DDBJ databases">
        <title>Chromosome-level genome assembly for S. haematobium.</title>
        <authorList>
            <person name="Stroehlein A.J."/>
        </authorList>
    </citation>
    <scope>NUCLEOTIDE SEQUENCE</scope>
</reference>
<sequence>MTTEGSINSFNSRFLRTIMEHALVQHVSQPTRFGVNQGSSLLDLVITHETEDIVDFNILPPLVNSDHAVLVRDSRYSPKRLFSYIKRRTKKSDGIPSLLIRDNPLILAEDDAERAEALSEYFSKVFSIGNEERPMIHRDRDGSLMDPVVIEKDTVLRLLQHLKPDKSSGPDDIHPRIIKAISDEIAEPLAILFDMSLRQSRHPRDWKDAIISPVYKAGSRDLVSNYRPVSLTSAVVKLMEKIIRIAVINYVDGQNLFSRAQHGFRKGLSCLTNLVIAREDWAAAKDRNAPVDVIFIDLSKAFDKVSHSGLKSKLKRFGIHYTVLDWISNFLHDRRQKVRVNGALSWVPVKSGVPQGTILGPLLFLLYVNELPTVAKSSVLLFTDDIKIWRPIHSMSDRIVLQDNLSSLVAWLDRWSLEVNPNKSVVMQLNNSDESYDYTLRGFVLPKARNYKDLVVILSNDLKTNSHCKAAAAKGYRVLWSFVGLSSI</sequence>
<gene>
    <name evidence="2" type="ORF">MS3_00009568</name>
</gene>
<evidence type="ECO:0000313" key="2">
    <source>
        <dbReference type="EMBL" id="KAH9579398.1"/>
    </source>
</evidence>
<dbReference type="Proteomes" id="UP000471633">
    <property type="component" value="Unassembled WGS sequence"/>
</dbReference>
<dbReference type="PANTHER" id="PTHR33332">
    <property type="entry name" value="REVERSE TRANSCRIPTASE DOMAIN-CONTAINING PROTEIN"/>
    <property type="match status" value="1"/>
</dbReference>
<reference evidence="2" key="1">
    <citation type="journal article" date="2012" name="Nat. Genet.">
        <title>Whole-genome sequence of Schistosoma haematobium.</title>
        <authorList>
            <person name="Young N.D."/>
            <person name="Jex A.R."/>
            <person name="Li B."/>
            <person name="Liu S."/>
            <person name="Yang L."/>
            <person name="Xiong Z."/>
            <person name="Li Y."/>
            <person name="Cantacessi C."/>
            <person name="Hall R.S."/>
            <person name="Xu X."/>
            <person name="Chen F."/>
            <person name="Wu X."/>
            <person name="Zerlotini A."/>
            <person name="Oliveira G."/>
            <person name="Hofmann A."/>
            <person name="Zhang G."/>
            <person name="Fang X."/>
            <person name="Kang Y."/>
            <person name="Campbell B.E."/>
            <person name="Loukas A."/>
            <person name="Ranganathan S."/>
            <person name="Rollinson D."/>
            <person name="Rinaldi G."/>
            <person name="Brindley P.J."/>
            <person name="Yang H."/>
            <person name="Wang J."/>
            <person name="Wang J."/>
            <person name="Gasser R.B."/>
        </authorList>
    </citation>
    <scope>NUCLEOTIDE SEQUENCE</scope>
</reference>
<dbReference type="SUPFAM" id="SSF56672">
    <property type="entry name" value="DNA/RNA polymerases"/>
    <property type="match status" value="1"/>
</dbReference>
<protein>
    <recommendedName>
        <fullName evidence="1">Reverse transcriptase domain-containing protein</fullName>
    </recommendedName>
</protein>
<dbReference type="AlphaFoldDB" id="A0A922IIE7"/>
<evidence type="ECO:0000259" key="1">
    <source>
        <dbReference type="PROSITE" id="PS50878"/>
    </source>
</evidence>
<evidence type="ECO:0000313" key="3">
    <source>
        <dbReference type="Proteomes" id="UP000471633"/>
    </source>
</evidence>
<dbReference type="PROSITE" id="PS50878">
    <property type="entry name" value="RT_POL"/>
    <property type="match status" value="1"/>
</dbReference>
<reference evidence="2" key="4">
    <citation type="journal article" date="2022" name="PLoS Pathog.">
        <title>Chromosome-level genome of Schistosoma haematobium underpins genome-wide explorations of molecular variation.</title>
        <authorList>
            <person name="Stroehlein A.J."/>
            <person name="Korhonen P.K."/>
            <person name="Lee V.V."/>
            <person name="Ralph S.A."/>
            <person name="Mentink-Kane M."/>
            <person name="You H."/>
            <person name="McManus D.P."/>
            <person name="Tchuente L.T."/>
            <person name="Stothard J.R."/>
            <person name="Kaur P."/>
            <person name="Dudchenko O."/>
            <person name="Aiden E.L."/>
            <person name="Yang B."/>
            <person name="Yang H."/>
            <person name="Emery A.M."/>
            <person name="Webster B.L."/>
            <person name="Brindley P.J."/>
            <person name="Rollinson D."/>
            <person name="Chang B.C.H."/>
            <person name="Gasser R.B."/>
            <person name="Young N.D."/>
        </authorList>
    </citation>
    <scope>NUCLEOTIDE SEQUENCE</scope>
</reference>
<dbReference type="CDD" id="cd01650">
    <property type="entry name" value="RT_nLTR_like"/>
    <property type="match status" value="1"/>
</dbReference>